<dbReference type="InterPro" id="IPR018556">
    <property type="entry name" value="SPIN90/Ldb17_LRD"/>
</dbReference>
<accession>A0A0J9XC39</accession>
<evidence type="ECO:0000259" key="2">
    <source>
        <dbReference type="Pfam" id="PF09431"/>
    </source>
</evidence>
<dbReference type="STRING" id="1173061.A0A0J9XC39"/>
<dbReference type="PANTHER" id="PTHR13357:SF1">
    <property type="entry name" value="NCK-INTERACTING PROTEIN WITH SH3 DOMAIN"/>
    <property type="match status" value="1"/>
</dbReference>
<dbReference type="InterPro" id="IPR016024">
    <property type="entry name" value="ARM-type_fold"/>
</dbReference>
<proteinExistence type="predicted"/>
<evidence type="ECO:0000313" key="4">
    <source>
        <dbReference type="Proteomes" id="UP000242525"/>
    </source>
</evidence>
<dbReference type="GO" id="GO:0071933">
    <property type="term" value="F:Arp2/3 complex binding"/>
    <property type="evidence" value="ECO:0007669"/>
    <property type="project" value="TreeGrafter"/>
</dbReference>
<dbReference type="SUPFAM" id="SSF48371">
    <property type="entry name" value="ARM repeat"/>
    <property type="match status" value="1"/>
</dbReference>
<dbReference type="InterPro" id="IPR030125">
    <property type="entry name" value="SPIN90/Ldb17"/>
</dbReference>
<dbReference type="AlphaFoldDB" id="A0A0J9XC39"/>
<feature type="region of interest" description="Disordered" evidence="1">
    <location>
        <begin position="480"/>
        <end position="503"/>
    </location>
</feature>
<feature type="compositionally biased region" description="Polar residues" evidence="1">
    <location>
        <begin position="418"/>
        <end position="443"/>
    </location>
</feature>
<dbReference type="PANTHER" id="PTHR13357">
    <property type="entry name" value="SH3 ADAPTER PROTEIN SPIN90 NCK INTERACTING PROTEIN WITH SH3 DOMAIN"/>
    <property type="match status" value="1"/>
</dbReference>
<dbReference type="EMBL" id="CCBN010000008">
    <property type="protein sequence ID" value="CDO54760.1"/>
    <property type="molecule type" value="Genomic_DNA"/>
</dbReference>
<keyword evidence="4" id="KW-1185">Reference proteome</keyword>
<dbReference type="GO" id="GO:0006897">
    <property type="term" value="P:endocytosis"/>
    <property type="evidence" value="ECO:0007669"/>
    <property type="project" value="TreeGrafter"/>
</dbReference>
<evidence type="ECO:0000313" key="3">
    <source>
        <dbReference type="EMBL" id="CDO54760.1"/>
    </source>
</evidence>
<name>A0A0J9XC39_GEOCN</name>
<dbReference type="GO" id="GO:0000147">
    <property type="term" value="P:actin cortical patch assembly"/>
    <property type="evidence" value="ECO:0007669"/>
    <property type="project" value="TreeGrafter"/>
</dbReference>
<evidence type="ECO:0000256" key="1">
    <source>
        <dbReference type="SAM" id="MobiDB-lite"/>
    </source>
</evidence>
<protein>
    <submittedName>
        <fullName evidence="3">Similar to Saccharomyces cerevisiae YDL146W LDB17 Protein involved in the regulation of endocytosis</fullName>
    </submittedName>
</protein>
<dbReference type="GO" id="GO:0030479">
    <property type="term" value="C:actin cortical patch"/>
    <property type="evidence" value="ECO:0007669"/>
    <property type="project" value="TreeGrafter"/>
</dbReference>
<feature type="domain" description="SPIN90/Ldb17 leucine-rich" evidence="2">
    <location>
        <begin position="186"/>
        <end position="355"/>
    </location>
</feature>
<feature type="compositionally biased region" description="Pro residues" evidence="1">
    <location>
        <begin position="559"/>
        <end position="568"/>
    </location>
</feature>
<sequence>MDILFYQLENAQQFWDELEDVAAGEYHSSGKVEKALHAYIKFASIFLDKYLETDTDLTRCLQILFSSQIFKNNKAYVRRKLVNLLLKDDELDLPRKILVGAFLLIDGRLNQLTLEMMREESVISCVVDTIWMRQSESTRLRRIFLELFYEICRVQKLSLSDLTAISPEFIDNLFTAIEDNDDYDHDPYSYAVIKVLLALNEQYMIVSYDMSVKTDIDGGNPQLGLQRAATFPLSDTPHNSSSQPLHLPNLVIETLVKQRDTFRVFGENIVFLLNRSPDDTIQLMVLKLLYNIFTTPETANYMYLNDLKVIVDVFVRELYNLSHEEERLRHTYLRVLHPLLQNTELAEVCYKRDEIIGLLESMSEHADKSVVEISETTKRLAYRCLLVEWLNHSALNNNLLQNVVEDTSSSYSSSTVSLDKNSQMSPNSTGTPISPISSDSFNSTLNLTEETNQNHQYQYTQGKPAPPPPPPRVIRRTSTEPLVAKRAPPPAPPRPLPRKQSLVNLSIRNTSAVDLASYSLTRRDSAEENVPPVPDIPMEYRAPPPRPPSSRQPSQEKSLPPPPPPPPRMQSSQSIY</sequence>
<feature type="region of interest" description="Disordered" evidence="1">
    <location>
        <begin position="518"/>
        <end position="576"/>
    </location>
</feature>
<reference evidence="3" key="1">
    <citation type="submission" date="2014-03" db="EMBL/GenBank/DDBJ databases">
        <authorList>
            <person name="Casaregola S."/>
        </authorList>
    </citation>
    <scope>NUCLEOTIDE SEQUENCE [LARGE SCALE GENOMIC DNA]</scope>
    <source>
        <strain evidence="3">CLIB 918</strain>
    </source>
</reference>
<gene>
    <name evidence="3" type="ORF">BN980_GECA08s04212g</name>
</gene>
<dbReference type="OrthoDB" id="445362at2759"/>
<dbReference type="Proteomes" id="UP000242525">
    <property type="component" value="Unassembled WGS sequence"/>
</dbReference>
<dbReference type="Pfam" id="PF09431">
    <property type="entry name" value="SPIN90_LRD"/>
    <property type="match status" value="1"/>
</dbReference>
<feature type="region of interest" description="Disordered" evidence="1">
    <location>
        <begin position="411"/>
        <end position="443"/>
    </location>
</feature>
<comment type="caution">
    <text evidence="3">The sequence shown here is derived from an EMBL/GenBank/DDBJ whole genome shotgun (WGS) entry which is preliminary data.</text>
</comment>
<dbReference type="GO" id="GO:0051666">
    <property type="term" value="P:actin cortical patch localization"/>
    <property type="evidence" value="ECO:0007669"/>
    <property type="project" value="TreeGrafter"/>
</dbReference>
<feature type="region of interest" description="Disordered" evidence="1">
    <location>
        <begin position="456"/>
        <end position="475"/>
    </location>
</feature>
<organism evidence="3 4">
    <name type="scientific">Geotrichum candidum</name>
    <name type="common">Oospora lactis</name>
    <name type="synonym">Dipodascus geotrichum</name>
    <dbReference type="NCBI Taxonomy" id="1173061"/>
    <lineage>
        <taxon>Eukaryota</taxon>
        <taxon>Fungi</taxon>
        <taxon>Dikarya</taxon>
        <taxon>Ascomycota</taxon>
        <taxon>Saccharomycotina</taxon>
        <taxon>Dipodascomycetes</taxon>
        <taxon>Dipodascales</taxon>
        <taxon>Dipodascaceae</taxon>
        <taxon>Geotrichum</taxon>
    </lineage>
</organism>